<keyword evidence="2" id="KW-0812">Transmembrane</keyword>
<feature type="transmembrane region" description="Helical" evidence="2">
    <location>
        <begin position="122"/>
        <end position="154"/>
    </location>
</feature>
<evidence type="ECO:0000256" key="1">
    <source>
        <dbReference type="SAM" id="MobiDB-lite"/>
    </source>
</evidence>
<gene>
    <name evidence="3" type="ORF">PHLGIDRAFT_145019</name>
</gene>
<dbReference type="Proteomes" id="UP000053257">
    <property type="component" value="Unassembled WGS sequence"/>
</dbReference>
<dbReference type="EMBL" id="KN840538">
    <property type="protein sequence ID" value="KIP05622.1"/>
    <property type="molecule type" value="Genomic_DNA"/>
</dbReference>
<sequence>MRRVHARWAAHASSTCVLLHEHLQVDVAHSPPPMFINACGFTPMEPPPPAWSCCWCCWYCCIIWALRAPAPPPAPAAAIPPMAMFAPWYLAASICWNCCCWVAFMLPMPFMACMPFIIAGFIWPWACCCCCCCCWSAASMAGLWPCWPVWVFIVGRRRRLVRRRVGGCLRQRGSPTPCGQRDGGGRGPRRRTGVCQGSRR</sequence>
<dbReference type="AlphaFoldDB" id="A0A0C3S5I1"/>
<dbReference type="HOGENOM" id="CLU_1366700_0_0_1"/>
<name>A0A0C3S5I1_PHLG1</name>
<feature type="region of interest" description="Disordered" evidence="1">
    <location>
        <begin position="174"/>
        <end position="200"/>
    </location>
</feature>
<accession>A0A0C3S5I1</accession>
<reference evidence="3 4" key="1">
    <citation type="journal article" date="2014" name="PLoS Genet.">
        <title>Analysis of the Phlebiopsis gigantea genome, transcriptome and secretome provides insight into its pioneer colonization strategies of wood.</title>
        <authorList>
            <person name="Hori C."/>
            <person name="Ishida T."/>
            <person name="Igarashi K."/>
            <person name="Samejima M."/>
            <person name="Suzuki H."/>
            <person name="Master E."/>
            <person name="Ferreira P."/>
            <person name="Ruiz-Duenas F.J."/>
            <person name="Held B."/>
            <person name="Canessa P."/>
            <person name="Larrondo L.F."/>
            <person name="Schmoll M."/>
            <person name="Druzhinina I.S."/>
            <person name="Kubicek C.P."/>
            <person name="Gaskell J.A."/>
            <person name="Kersten P."/>
            <person name="St John F."/>
            <person name="Glasner J."/>
            <person name="Sabat G."/>
            <person name="Splinter BonDurant S."/>
            <person name="Syed K."/>
            <person name="Yadav J."/>
            <person name="Mgbeahuruike A.C."/>
            <person name="Kovalchuk A."/>
            <person name="Asiegbu F.O."/>
            <person name="Lackner G."/>
            <person name="Hoffmeister D."/>
            <person name="Rencoret J."/>
            <person name="Gutierrez A."/>
            <person name="Sun H."/>
            <person name="Lindquist E."/>
            <person name="Barry K."/>
            <person name="Riley R."/>
            <person name="Grigoriev I.V."/>
            <person name="Henrissat B."/>
            <person name="Kues U."/>
            <person name="Berka R.M."/>
            <person name="Martinez A.T."/>
            <person name="Covert S.F."/>
            <person name="Blanchette R.A."/>
            <person name="Cullen D."/>
        </authorList>
    </citation>
    <scope>NUCLEOTIDE SEQUENCE [LARGE SCALE GENOMIC DNA]</scope>
    <source>
        <strain evidence="3 4">11061_1 CR5-6</strain>
    </source>
</reference>
<keyword evidence="4" id="KW-1185">Reference proteome</keyword>
<feature type="compositionally biased region" description="Basic residues" evidence="1">
    <location>
        <begin position="187"/>
        <end position="200"/>
    </location>
</feature>
<protein>
    <submittedName>
        <fullName evidence="3">Uncharacterized protein</fullName>
    </submittedName>
</protein>
<evidence type="ECO:0000313" key="4">
    <source>
        <dbReference type="Proteomes" id="UP000053257"/>
    </source>
</evidence>
<evidence type="ECO:0000256" key="2">
    <source>
        <dbReference type="SAM" id="Phobius"/>
    </source>
</evidence>
<keyword evidence="2" id="KW-0472">Membrane</keyword>
<evidence type="ECO:0000313" key="3">
    <source>
        <dbReference type="EMBL" id="KIP05622.1"/>
    </source>
</evidence>
<keyword evidence="2" id="KW-1133">Transmembrane helix</keyword>
<proteinExistence type="predicted"/>
<organism evidence="3 4">
    <name type="scientific">Phlebiopsis gigantea (strain 11061_1 CR5-6)</name>
    <name type="common">White-rot fungus</name>
    <name type="synonym">Peniophora gigantea</name>
    <dbReference type="NCBI Taxonomy" id="745531"/>
    <lineage>
        <taxon>Eukaryota</taxon>
        <taxon>Fungi</taxon>
        <taxon>Dikarya</taxon>
        <taxon>Basidiomycota</taxon>
        <taxon>Agaricomycotina</taxon>
        <taxon>Agaricomycetes</taxon>
        <taxon>Polyporales</taxon>
        <taxon>Phanerochaetaceae</taxon>
        <taxon>Phlebiopsis</taxon>
    </lineage>
</organism>